<keyword evidence="1 4" id="KW-0349">Heme</keyword>
<dbReference type="GO" id="GO:0046872">
    <property type="term" value="F:metal ion binding"/>
    <property type="evidence" value="ECO:0007669"/>
    <property type="project" value="UniProtKB-KW"/>
</dbReference>
<keyword evidence="2 4" id="KW-0479">Metal-binding</keyword>
<dbReference type="PANTHER" id="PTHR35008">
    <property type="entry name" value="BLL4482 PROTEIN-RELATED"/>
    <property type="match status" value="1"/>
</dbReference>
<keyword evidence="8" id="KW-1185">Reference proteome</keyword>
<dbReference type="GO" id="GO:0009055">
    <property type="term" value="F:electron transfer activity"/>
    <property type="evidence" value="ECO:0007669"/>
    <property type="project" value="InterPro"/>
</dbReference>
<feature type="signal peptide" evidence="5">
    <location>
        <begin position="1"/>
        <end position="20"/>
    </location>
</feature>
<evidence type="ECO:0000259" key="6">
    <source>
        <dbReference type="PROSITE" id="PS51007"/>
    </source>
</evidence>
<dbReference type="PROSITE" id="PS51257">
    <property type="entry name" value="PROKAR_LIPOPROTEIN"/>
    <property type="match status" value="1"/>
</dbReference>
<evidence type="ECO:0000256" key="3">
    <source>
        <dbReference type="ARBA" id="ARBA00023004"/>
    </source>
</evidence>
<protein>
    <submittedName>
        <fullName evidence="7">C-type cytochrome</fullName>
    </submittedName>
</protein>
<dbReference type="AlphaFoldDB" id="A0A7K1YC40"/>
<dbReference type="RefSeq" id="WP_160845330.1">
    <property type="nucleotide sequence ID" value="NZ_WVHT01000006.1"/>
</dbReference>
<dbReference type="PROSITE" id="PS51007">
    <property type="entry name" value="CYTC"/>
    <property type="match status" value="1"/>
</dbReference>
<comment type="caution">
    <text evidence="7">The sequence shown here is derived from an EMBL/GenBank/DDBJ whole genome shotgun (WGS) entry which is preliminary data.</text>
</comment>
<feature type="domain" description="Cytochrome c" evidence="6">
    <location>
        <begin position="29"/>
        <end position="118"/>
    </location>
</feature>
<gene>
    <name evidence="7" type="ORF">GS399_14355</name>
</gene>
<evidence type="ECO:0000256" key="4">
    <source>
        <dbReference type="PROSITE-ProRule" id="PRU00433"/>
    </source>
</evidence>
<proteinExistence type="predicted"/>
<evidence type="ECO:0000313" key="8">
    <source>
        <dbReference type="Proteomes" id="UP000466586"/>
    </source>
</evidence>
<dbReference type="EMBL" id="WVHT01000006">
    <property type="protein sequence ID" value="MXV52157.1"/>
    <property type="molecule type" value="Genomic_DNA"/>
</dbReference>
<evidence type="ECO:0000313" key="7">
    <source>
        <dbReference type="EMBL" id="MXV52157.1"/>
    </source>
</evidence>
<keyword evidence="3 4" id="KW-0408">Iron</keyword>
<evidence type="ECO:0000256" key="5">
    <source>
        <dbReference type="SAM" id="SignalP"/>
    </source>
</evidence>
<dbReference type="InterPro" id="IPR051459">
    <property type="entry name" value="Cytochrome_c-type_DH"/>
</dbReference>
<dbReference type="Pfam" id="PF13442">
    <property type="entry name" value="Cytochrome_CBB3"/>
    <property type="match status" value="1"/>
</dbReference>
<dbReference type="GO" id="GO:0020037">
    <property type="term" value="F:heme binding"/>
    <property type="evidence" value="ECO:0007669"/>
    <property type="project" value="InterPro"/>
</dbReference>
<dbReference type="PANTHER" id="PTHR35008:SF8">
    <property type="entry name" value="ALCOHOL DEHYDROGENASE CYTOCHROME C SUBUNIT"/>
    <property type="match status" value="1"/>
</dbReference>
<feature type="chain" id="PRO_5029647906" evidence="5">
    <location>
        <begin position="21"/>
        <end position="138"/>
    </location>
</feature>
<evidence type="ECO:0000256" key="1">
    <source>
        <dbReference type="ARBA" id="ARBA00022617"/>
    </source>
</evidence>
<evidence type="ECO:0000256" key="2">
    <source>
        <dbReference type="ARBA" id="ARBA00022723"/>
    </source>
</evidence>
<dbReference type="SUPFAM" id="SSF46626">
    <property type="entry name" value="Cytochrome c"/>
    <property type="match status" value="1"/>
</dbReference>
<keyword evidence="5" id="KW-0732">Signal</keyword>
<reference evidence="7 8" key="1">
    <citation type="submission" date="2019-11" db="EMBL/GenBank/DDBJ databases">
        <title>Pedobacter sp. HMF7647 Genome sequencing and assembly.</title>
        <authorList>
            <person name="Kang H."/>
            <person name="Kim H."/>
            <person name="Joh K."/>
        </authorList>
    </citation>
    <scope>NUCLEOTIDE SEQUENCE [LARGE SCALE GENOMIC DNA]</scope>
    <source>
        <strain evidence="7 8">HMF7647</strain>
    </source>
</reference>
<name>A0A7K1YC40_9SPHI</name>
<dbReference type="Gene3D" id="1.10.760.10">
    <property type="entry name" value="Cytochrome c-like domain"/>
    <property type="match status" value="1"/>
</dbReference>
<organism evidence="7 8">
    <name type="scientific">Hufsiella arboris</name>
    <dbReference type="NCBI Taxonomy" id="2695275"/>
    <lineage>
        <taxon>Bacteria</taxon>
        <taxon>Pseudomonadati</taxon>
        <taxon>Bacteroidota</taxon>
        <taxon>Sphingobacteriia</taxon>
        <taxon>Sphingobacteriales</taxon>
        <taxon>Sphingobacteriaceae</taxon>
        <taxon>Hufsiella</taxon>
    </lineage>
</organism>
<dbReference type="InterPro" id="IPR009056">
    <property type="entry name" value="Cyt_c-like_dom"/>
</dbReference>
<accession>A0A7K1YC40</accession>
<sequence>MKKIVSASVFLLLIFLYACQSDKEIEQQRYFVNGKSIFEQHCQNCHGANGEGLGELYPPLTDTVFMRSNKSKIACIIKNGSNTALMVHNKKYEGKMPAESDLSDIEIAEIVNYITNSFGNKLGDYDVNNAAADLKNCQ</sequence>
<dbReference type="Proteomes" id="UP000466586">
    <property type="component" value="Unassembled WGS sequence"/>
</dbReference>
<dbReference type="InterPro" id="IPR036909">
    <property type="entry name" value="Cyt_c-like_dom_sf"/>
</dbReference>